<dbReference type="AlphaFoldDB" id="A0A366S2Y8"/>
<proteinExistence type="predicted"/>
<accession>A0A366S2Y8</accession>
<evidence type="ECO:0000256" key="1">
    <source>
        <dbReference type="SAM" id="MobiDB-lite"/>
    </source>
</evidence>
<feature type="region of interest" description="Disordered" evidence="1">
    <location>
        <begin position="106"/>
        <end position="150"/>
    </location>
</feature>
<evidence type="ECO:0000313" key="2">
    <source>
        <dbReference type="EMBL" id="RBR23030.1"/>
    </source>
</evidence>
<dbReference type="Proteomes" id="UP000253153">
    <property type="component" value="Unassembled WGS sequence"/>
</dbReference>
<sequence length="150" mass="17382">MGLIGLAIGSIFGCQDNQNRTGGCCRRRNLNQQPYLASSYPEITNYNGRSSCHQRKMERRYQRQLQRAERSQLRVEQRMERDFQRAERRQAGVMLVKQGAQRVGLVGQPQAEDVPATRGYREETKDNMYELGEVSQQRDAPPSYDEVVRK</sequence>
<dbReference type="EMBL" id="QKXC01000082">
    <property type="protein sequence ID" value="RBR23030.1"/>
    <property type="molecule type" value="Genomic_DNA"/>
</dbReference>
<feature type="compositionally biased region" description="Basic and acidic residues" evidence="1">
    <location>
        <begin position="119"/>
        <end position="128"/>
    </location>
</feature>
<keyword evidence="3" id="KW-1185">Reference proteome</keyword>
<protein>
    <submittedName>
        <fullName evidence="2">Uncharacterized protein</fullName>
    </submittedName>
</protein>
<dbReference type="OrthoDB" id="5086622at2759"/>
<dbReference type="RefSeq" id="XP_031017621.1">
    <property type="nucleotide sequence ID" value="XM_031158316.1"/>
</dbReference>
<reference evidence="2 3" key="1">
    <citation type="submission" date="2018-06" db="EMBL/GenBank/DDBJ databases">
        <title>Fusarium incarnatum-equiseti species complex species 28.</title>
        <authorList>
            <person name="Gardiner D.M."/>
        </authorList>
    </citation>
    <scope>NUCLEOTIDE SEQUENCE [LARGE SCALE GENOMIC DNA]</scope>
    <source>
        <strain evidence="2 3">FIESC_28</strain>
    </source>
</reference>
<dbReference type="GeneID" id="41993612"/>
<organism evidence="2 3">
    <name type="scientific">Fusarium coffeatum</name>
    <dbReference type="NCBI Taxonomy" id="231269"/>
    <lineage>
        <taxon>Eukaryota</taxon>
        <taxon>Fungi</taxon>
        <taxon>Dikarya</taxon>
        <taxon>Ascomycota</taxon>
        <taxon>Pezizomycotina</taxon>
        <taxon>Sordariomycetes</taxon>
        <taxon>Hypocreomycetidae</taxon>
        <taxon>Hypocreales</taxon>
        <taxon>Nectriaceae</taxon>
        <taxon>Fusarium</taxon>
        <taxon>Fusarium incarnatum-equiseti species complex</taxon>
    </lineage>
</organism>
<comment type="caution">
    <text evidence="2">The sequence shown here is derived from an EMBL/GenBank/DDBJ whole genome shotgun (WGS) entry which is preliminary data.</text>
</comment>
<name>A0A366S2Y8_9HYPO</name>
<gene>
    <name evidence="2" type="ORF">FIESC28_04169</name>
</gene>
<evidence type="ECO:0000313" key="3">
    <source>
        <dbReference type="Proteomes" id="UP000253153"/>
    </source>
</evidence>